<evidence type="ECO:0000313" key="4">
    <source>
        <dbReference type="Proteomes" id="UP000535589"/>
    </source>
</evidence>
<evidence type="ECO:0000256" key="2">
    <source>
        <dbReference type="SAM" id="SignalP"/>
    </source>
</evidence>
<organism evidence="3 4">
    <name type="scientific">Vibrio agarilyticus</name>
    <dbReference type="NCBI Taxonomy" id="2726741"/>
    <lineage>
        <taxon>Bacteria</taxon>
        <taxon>Pseudomonadati</taxon>
        <taxon>Pseudomonadota</taxon>
        <taxon>Gammaproteobacteria</taxon>
        <taxon>Vibrionales</taxon>
        <taxon>Vibrionaceae</taxon>
        <taxon>Vibrio</taxon>
    </lineage>
</organism>
<comment type="caution">
    <text evidence="3">The sequence shown here is derived from an EMBL/GenBank/DDBJ whole genome shotgun (WGS) entry which is preliminary data.</text>
</comment>
<dbReference type="RefSeq" id="WP_168835580.1">
    <property type="nucleotide sequence ID" value="NZ_JABAIK010000005.1"/>
</dbReference>
<evidence type="ECO:0000256" key="1">
    <source>
        <dbReference type="SAM" id="MobiDB-lite"/>
    </source>
</evidence>
<feature type="chain" id="PRO_5031567798" evidence="2">
    <location>
        <begin position="24"/>
        <end position="156"/>
    </location>
</feature>
<proteinExistence type="predicted"/>
<accession>A0A7X8YGJ5</accession>
<reference evidence="3 4" key="1">
    <citation type="submission" date="2020-04" db="EMBL/GenBank/DDBJ databases">
        <title>Vibrio sp. SM6, a novel species isolated from seawater.</title>
        <authorList>
            <person name="Wang X."/>
        </authorList>
    </citation>
    <scope>NUCLEOTIDE SEQUENCE [LARGE SCALE GENOMIC DNA]</scope>
    <source>
        <strain evidence="3 4">SM6</strain>
    </source>
</reference>
<evidence type="ECO:0000313" key="3">
    <source>
        <dbReference type="EMBL" id="NLS12476.1"/>
    </source>
</evidence>
<keyword evidence="2" id="KW-0732">Signal</keyword>
<dbReference type="Proteomes" id="UP000535589">
    <property type="component" value="Unassembled WGS sequence"/>
</dbReference>
<keyword evidence="4" id="KW-1185">Reference proteome</keyword>
<protein>
    <submittedName>
        <fullName evidence="3">Uncharacterized protein</fullName>
    </submittedName>
</protein>
<feature type="region of interest" description="Disordered" evidence="1">
    <location>
        <begin position="125"/>
        <end position="156"/>
    </location>
</feature>
<dbReference type="AlphaFoldDB" id="A0A7X8YGJ5"/>
<feature type="compositionally biased region" description="Polar residues" evidence="1">
    <location>
        <begin position="125"/>
        <end position="136"/>
    </location>
</feature>
<sequence length="156" mass="17000">MSKHFITQLILITSTMISSFSYAMTDEEKNSLLQQLNNNADPQSYYSIFRNNCDNTLELLEAMLTNKMFTNQTPNTAMAFQSAFRACPHRAVDLSALGQQNYLDQSLIAKAAMLAGIDPTQLTKLSETSSNRQTPAPTRLAVGGNGGTGLSSISPN</sequence>
<feature type="signal peptide" evidence="2">
    <location>
        <begin position="1"/>
        <end position="23"/>
    </location>
</feature>
<name>A0A7X8YGJ5_9VIBR</name>
<gene>
    <name evidence="3" type="ORF">HGP28_06125</name>
</gene>
<dbReference type="EMBL" id="JABAIK010000005">
    <property type="protein sequence ID" value="NLS12476.1"/>
    <property type="molecule type" value="Genomic_DNA"/>
</dbReference>